<name>A0A455VWG9_ENTAS</name>
<dbReference type="Pfam" id="PF18818">
    <property type="entry name" value="MPTase-PolyVal"/>
    <property type="match status" value="1"/>
</dbReference>
<evidence type="ECO:0000259" key="1">
    <source>
        <dbReference type="Pfam" id="PF18818"/>
    </source>
</evidence>
<gene>
    <name evidence="2" type="ORF">MRY18106EAS_08370</name>
</gene>
<sequence>MERVRSTFYRPAADETVLSARFRFKKADNFYATTLHELVHWAGAAHNLNLIHPTRFESEEYTFEELIAELGRAFLIADLGVTGEVQHERYHVPWLISCILFVINVEFHLNNRPAARCIDPPAR</sequence>
<reference evidence="2" key="1">
    <citation type="submission" date="2019-03" db="EMBL/GenBank/DDBJ databases">
        <title>Complete genome sequences of Enterobacter asburiae str. MRY18-106 isolated from a patient in Japan.</title>
        <authorList>
            <person name="Sekizuka T."/>
            <person name="Matsui M."/>
            <person name="Takara T."/>
            <person name="Uechi A."/>
            <person name="Harakuni M."/>
            <person name="Kimura T."/>
            <person name="Suzuki S."/>
            <person name="Kuroda M."/>
        </authorList>
    </citation>
    <scope>NUCLEOTIDE SEQUENCE</scope>
    <source>
        <strain evidence="2">MRY18-106</strain>
    </source>
</reference>
<feature type="domain" description="Polyvalent protein metallopeptidase" evidence="1">
    <location>
        <begin position="5"/>
        <end position="95"/>
    </location>
</feature>
<accession>A0A455VWG9</accession>
<dbReference type="EMBL" id="AP019533">
    <property type="protein sequence ID" value="BBI94305.1"/>
    <property type="molecule type" value="Genomic_DNA"/>
</dbReference>
<dbReference type="AlphaFoldDB" id="A0A455VWG9"/>
<protein>
    <recommendedName>
        <fullName evidence="1">Polyvalent protein metallopeptidase domain-containing protein</fullName>
    </recommendedName>
</protein>
<organism evidence="2">
    <name type="scientific">Enterobacter asburiae</name>
    <dbReference type="NCBI Taxonomy" id="61645"/>
    <lineage>
        <taxon>Bacteria</taxon>
        <taxon>Pseudomonadati</taxon>
        <taxon>Pseudomonadota</taxon>
        <taxon>Gammaproteobacteria</taxon>
        <taxon>Enterobacterales</taxon>
        <taxon>Enterobacteriaceae</taxon>
        <taxon>Enterobacter</taxon>
        <taxon>Enterobacter cloacae complex</taxon>
    </lineage>
</organism>
<evidence type="ECO:0000313" key="2">
    <source>
        <dbReference type="EMBL" id="BBI94305.1"/>
    </source>
</evidence>
<proteinExistence type="predicted"/>
<dbReference type="InterPro" id="IPR041459">
    <property type="entry name" value="MPTase-PolyVal"/>
</dbReference>